<evidence type="ECO:0000313" key="3">
    <source>
        <dbReference type="RefSeq" id="XP_012573476.1"/>
    </source>
</evidence>
<dbReference type="AlphaFoldDB" id="A0A1S3EEU0"/>
<name>A0A1S3EEU0_CICAR</name>
<feature type="transmembrane region" description="Helical" evidence="1">
    <location>
        <begin position="52"/>
        <end position="72"/>
    </location>
</feature>
<evidence type="ECO:0000256" key="1">
    <source>
        <dbReference type="SAM" id="Phobius"/>
    </source>
</evidence>
<dbReference type="Proteomes" id="UP000087171">
    <property type="component" value="Chromosome Ca7"/>
</dbReference>
<keyword evidence="1" id="KW-0812">Transmembrane</keyword>
<evidence type="ECO:0000313" key="2">
    <source>
        <dbReference type="Proteomes" id="UP000087171"/>
    </source>
</evidence>
<dbReference type="OrthoDB" id="75343at2759"/>
<dbReference type="RefSeq" id="XP_012573476.1">
    <property type="nucleotide sequence ID" value="XM_012718022.2"/>
</dbReference>
<accession>A0A1S3EEU0</accession>
<reference evidence="2" key="1">
    <citation type="journal article" date="2013" name="Nat. Biotechnol.">
        <title>Draft genome sequence of chickpea (Cicer arietinum) provides a resource for trait improvement.</title>
        <authorList>
            <person name="Varshney R.K."/>
            <person name="Song C."/>
            <person name="Saxena R.K."/>
            <person name="Azam S."/>
            <person name="Yu S."/>
            <person name="Sharpe A.G."/>
            <person name="Cannon S."/>
            <person name="Baek J."/>
            <person name="Rosen B.D."/>
            <person name="Tar'an B."/>
            <person name="Millan T."/>
            <person name="Zhang X."/>
            <person name="Ramsay L.D."/>
            <person name="Iwata A."/>
            <person name="Wang Y."/>
            <person name="Nelson W."/>
            <person name="Farmer A.D."/>
            <person name="Gaur P.M."/>
            <person name="Soderlund C."/>
            <person name="Penmetsa R.V."/>
            <person name="Xu C."/>
            <person name="Bharti A.K."/>
            <person name="He W."/>
            <person name="Winter P."/>
            <person name="Zhao S."/>
            <person name="Hane J.K."/>
            <person name="Carrasquilla-Garcia N."/>
            <person name="Condie J.A."/>
            <person name="Upadhyaya H.D."/>
            <person name="Luo M.C."/>
            <person name="Thudi M."/>
            <person name="Gowda C.L."/>
            <person name="Singh N.P."/>
            <person name="Lichtenzveig J."/>
            <person name="Gali K.K."/>
            <person name="Rubio J."/>
            <person name="Nadarajan N."/>
            <person name="Dolezel J."/>
            <person name="Bansal K.C."/>
            <person name="Xu X."/>
            <person name="Edwards D."/>
            <person name="Zhang G."/>
            <person name="Kahl G."/>
            <person name="Gil J."/>
            <person name="Singh K.B."/>
            <person name="Datta S.K."/>
            <person name="Jackson S.A."/>
            <person name="Wang J."/>
            <person name="Cook D.R."/>
        </authorList>
    </citation>
    <scope>NUCLEOTIDE SEQUENCE [LARGE SCALE GENOMIC DNA]</scope>
    <source>
        <strain evidence="2">cv. CDC Frontier</strain>
    </source>
</reference>
<protein>
    <submittedName>
        <fullName evidence="3">Mitochondrial import inner membrane translocase subunit TIM22-1-like</fullName>
    </submittedName>
</protein>
<sequence>MAEDFKWFFEIKIEIEKPQIEPIKFPTIEEICGQDIWNICAMRCVVTRVMCMIRGGIDIFMGLFLGALYSPLIQEVIGRHRLIYEAKKMGRRGWSSARAFAVMGLLFSVAEC</sequence>
<organism evidence="2 3">
    <name type="scientific">Cicer arietinum</name>
    <name type="common">Chickpea</name>
    <name type="synonym">Garbanzo</name>
    <dbReference type="NCBI Taxonomy" id="3827"/>
    <lineage>
        <taxon>Eukaryota</taxon>
        <taxon>Viridiplantae</taxon>
        <taxon>Streptophyta</taxon>
        <taxon>Embryophyta</taxon>
        <taxon>Tracheophyta</taxon>
        <taxon>Spermatophyta</taxon>
        <taxon>Magnoliopsida</taxon>
        <taxon>eudicotyledons</taxon>
        <taxon>Gunneridae</taxon>
        <taxon>Pentapetalae</taxon>
        <taxon>rosids</taxon>
        <taxon>fabids</taxon>
        <taxon>Fabales</taxon>
        <taxon>Fabaceae</taxon>
        <taxon>Papilionoideae</taxon>
        <taxon>50 kb inversion clade</taxon>
        <taxon>NPAAA clade</taxon>
        <taxon>Hologalegina</taxon>
        <taxon>IRL clade</taxon>
        <taxon>Cicereae</taxon>
        <taxon>Cicer</taxon>
    </lineage>
</organism>
<keyword evidence="2" id="KW-1185">Reference proteome</keyword>
<reference evidence="3" key="2">
    <citation type="submission" date="2025-08" db="UniProtKB">
        <authorList>
            <consortium name="RefSeq"/>
        </authorList>
    </citation>
    <scope>IDENTIFICATION</scope>
    <source>
        <tissue evidence="3">Etiolated seedlings</tissue>
    </source>
</reference>
<keyword evidence="1" id="KW-1133">Transmembrane helix</keyword>
<dbReference type="STRING" id="3827.A0A1S3EEU0"/>
<proteinExistence type="predicted"/>
<keyword evidence="1" id="KW-0472">Membrane</keyword>
<gene>
    <name evidence="3" type="primary">LOC101505713</name>
</gene>